<evidence type="ECO:0000313" key="1">
    <source>
        <dbReference type="EMBL" id="CAG8686754.1"/>
    </source>
</evidence>
<protein>
    <submittedName>
        <fullName evidence="1">4070_t:CDS:1</fullName>
    </submittedName>
</protein>
<keyword evidence="2" id="KW-1185">Reference proteome</keyword>
<reference evidence="1" key="1">
    <citation type="submission" date="2021-06" db="EMBL/GenBank/DDBJ databases">
        <authorList>
            <person name="Kallberg Y."/>
            <person name="Tangrot J."/>
            <person name="Rosling A."/>
        </authorList>
    </citation>
    <scope>NUCLEOTIDE SEQUENCE</scope>
    <source>
        <strain evidence="1">IL203A</strain>
    </source>
</reference>
<feature type="non-terminal residue" evidence="1">
    <location>
        <position position="1"/>
    </location>
</feature>
<name>A0ACA9P1F4_9GLOM</name>
<proteinExistence type="predicted"/>
<accession>A0ACA9P1F4</accession>
<evidence type="ECO:0000313" key="2">
    <source>
        <dbReference type="Proteomes" id="UP000789702"/>
    </source>
</evidence>
<gene>
    <name evidence="1" type="ORF">DHETER_LOCUS11002</name>
</gene>
<feature type="non-terminal residue" evidence="1">
    <location>
        <position position="182"/>
    </location>
</feature>
<comment type="caution">
    <text evidence="1">The sequence shown here is derived from an EMBL/GenBank/DDBJ whole genome shotgun (WGS) entry which is preliminary data.</text>
</comment>
<dbReference type="Proteomes" id="UP000789702">
    <property type="component" value="Unassembled WGS sequence"/>
</dbReference>
<organism evidence="1 2">
    <name type="scientific">Dentiscutata heterogama</name>
    <dbReference type="NCBI Taxonomy" id="1316150"/>
    <lineage>
        <taxon>Eukaryota</taxon>
        <taxon>Fungi</taxon>
        <taxon>Fungi incertae sedis</taxon>
        <taxon>Mucoromycota</taxon>
        <taxon>Glomeromycotina</taxon>
        <taxon>Glomeromycetes</taxon>
        <taxon>Diversisporales</taxon>
        <taxon>Gigasporaceae</taxon>
        <taxon>Dentiscutata</taxon>
    </lineage>
</organism>
<sequence length="182" mass="21932">GGAGKSGIVSELLSILFDEWYTCIDWNDIVKYLNDTPEDVEQKHKGFIPFLAKYVFMTSHKPPEEAFNFRRNYVNDESFTQRDWDQFYRRLDFVIEFTGKWNDDINQRTTKLIFYKGEFTVDELKTIVQGLNQEQDGEVIIKQNQVYWCRHFPEFKKNYLCDYLRCRELSDYKQELLQQSQL</sequence>
<dbReference type="EMBL" id="CAJVPU010022867">
    <property type="protein sequence ID" value="CAG8686754.1"/>
    <property type="molecule type" value="Genomic_DNA"/>
</dbReference>